<keyword evidence="6" id="KW-1185">Reference proteome</keyword>
<dbReference type="AlphaFoldDB" id="A0A7C8MML1"/>
<dbReference type="Gene3D" id="3.50.50.60">
    <property type="entry name" value="FAD/NAD(P)-binding domain"/>
    <property type="match status" value="1"/>
</dbReference>
<dbReference type="PANTHER" id="PTHR46720:SF3">
    <property type="entry name" value="FAD-BINDING DOMAIN-CONTAINING PROTEIN-RELATED"/>
    <property type="match status" value="1"/>
</dbReference>
<evidence type="ECO:0000259" key="4">
    <source>
        <dbReference type="Pfam" id="PF01494"/>
    </source>
</evidence>
<dbReference type="InterPro" id="IPR051104">
    <property type="entry name" value="FAD_monoxygenase"/>
</dbReference>
<accession>A0A7C8MML1</accession>
<keyword evidence="1" id="KW-0285">Flavoprotein</keyword>
<dbReference type="PRINTS" id="PR00420">
    <property type="entry name" value="RNGMNOXGNASE"/>
</dbReference>
<proteinExistence type="predicted"/>
<dbReference type="InterPro" id="IPR002938">
    <property type="entry name" value="FAD-bd"/>
</dbReference>
<reference evidence="5 6" key="1">
    <citation type="submission" date="2020-01" db="EMBL/GenBank/DDBJ databases">
        <authorList>
            <consortium name="DOE Joint Genome Institute"/>
            <person name="Haridas S."/>
            <person name="Albert R."/>
            <person name="Binder M."/>
            <person name="Bloem J."/>
            <person name="Labutti K."/>
            <person name="Salamov A."/>
            <person name="Andreopoulos B."/>
            <person name="Baker S.E."/>
            <person name="Barry K."/>
            <person name="Bills G."/>
            <person name="Bluhm B.H."/>
            <person name="Cannon C."/>
            <person name="Castanera R."/>
            <person name="Culley D.E."/>
            <person name="Daum C."/>
            <person name="Ezra D."/>
            <person name="Gonzalez J.B."/>
            <person name="Henrissat B."/>
            <person name="Kuo A."/>
            <person name="Liang C."/>
            <person name="Lipzen A."/>
            <person name="Lutzoni F."/>
            <person name="Magnuson J."/>
            <person name="Mondo S."/>
            <person name="Nolan M."/>
            <person name="Ohm R."/>
            <person name="Pangilinan J."/>
            <person name="Park H.-J.H."/>
            <person name="Ramirez L."/>
            <person name="Alfaro M."/>
            <person name="Sun H."/>
            <person name="Tritt A."/>
            <person name="Yoshinaga Y."/>
            <person name="Zwiers L.-H.L."/>
            <person name="Turgeon B.G."/>
            <person name="Goodwin S.B."/>
            <person name="Spatafora J.W."/>
            <person name="Crous P.W."/>
            <person name="Grigoriev I.V."/>
        </authorList>
    </citation>
    <scope>NUCLEOTIDE SEQUENCE [LARGE SCALE GENOMIC DNA]</scope>
    <source>
        <strain evidence="5 6">CBS 611.86</strain>
    </source>
</reference>
<name>A0A7C8MML1_9PLEO</name>
<dbReference type="InterPro" id="IPR036188">
    <property type="entry name" value="FAD/NAD-bd_sf"/>
</dbReference>
<feature type="domain" description="FAD-binding" evidence="4">
    <location>
        <begin position="64"/>
        <end position="147"/>
    </location>
</feature>
<organism evidence="5 6">
    <name type="scientific">Massariosphaeria phaeospora</name>
    <dbReference type="NCBI Taxonomy" id="100035"/>
    <lineage>
        <taxon>Eukaryota</taxon>
        <taxon>Fungi</taxon>
        <taxon>Dikarya</taxon>
        <taxon>Ascomycota</taxon>
        <taxon>Pezizomycotina</taxon>
        <taxon>Dothideomycetes</taxon>
        <taxon>Pleosporomycetidae</taxon>
        <taxon>Pleosporales</taxon>
        <taxon>Pleosporales incertae sedis</taxon>
        <taxon>Massariosphaeria</taxon>
    </lineage>
</organism>
<evidence type="ECO:0000256" key="1">
    <source>
        <dbReference type="ARBA" id="ARBA00022630"/>
    </source>
</evidence>
<dbReference type="Proteomes" id="UP000481861">
    <property type="component" value="Unassembled WGS sequence"/>
</dbReference>
<dbReference type="PANTHER" id="PTHR46720">
    <property type="entry name" value="HYDROXYLASE, PUTATIVE (AFU_ORTHOLOGUE AFUA_3G01460)-RELATED"/>
    <property type="match status" value="1"/>
</dbReference>
<evidence type="ECO:0000313" key="5">
    <source>
        <dbReference type="EMBL" id="KAF2870625.1"/>
    </source>
</evidence>
<dbReference type="GO" id="GO:0044550">
    <property type="term" value="P:secondary metabolite biosynthetic process"/>
    <property type="evidence" value="ECO:0007669"/>
    <property type="project" value="TreeGrafter"/>
</dbReference>
<dbReference type="Pfam" id="PF01494">
    <property type="entry name" value="FAD_binding_3"/>
    <property type="match status" value="1"/>
</dbReference>
<dbReference type="GO" id="GO:0016491">
    <property type="term" value="F:oxidoreductase activity"/>
    <property type="evidence" value="ECO:0007669"/>
    <property type="project" value="UniProtKB-KW"/>
</dbReference>
<evidence type="ECO:0000313" key="6">
    <source>
        <dbReference type="Proteomes" id="UP000481861"/>
    </source>
</evidence>
<keyword evidence="3" id="KW-0560">Oxidoreductase</keyword>
<dbReference type="OrthoDB" id="16820at2759"/>
<dbReference type="SUPFAM" id="SSF51905">
    <property type="entry name" value="FAD/NAD(P)-binding domain"/>
    <property type="match status" value="1"/>
</dbReference>
<keyword evidence="2" id="KW-0274">FAD</keyword>
<gene>
    <name evidence="5" type="ORF">BDV95DRAFT_638322</name>
</gene>
<protein>
    <recommendedName>
        <fullName evidence="4">FAD-binding domain-containing protein</fullName>
    </recommendedName>
</protein>
<comment type="caution">
    <text evidence="5">The sequence shown here is derived from an EMBL/GenBank/DDBJ whole genome shotgun (WGS) entry which is preliminary data.</text>
</comment>
<dbReference type="GO" id="GO:0071949">
    <property type="term" value="F:FAD binding"/>
    <property type="evidence" value="ECO:0007669"/>
    <property type="project" value="InterPro"/>
</dbReference>
<dbReference type="EMBL" id="JAADJZ010000013">
    <property type="protein sequence ID" value="KAF2870625.1"/>
    <property type="molecule type" value="Genomic_DNA"/>
</dbReference>
<evidence type="ECO:0000256" key="2">
    <source>
        <dbReference type="ARBA" id="ARBA00022827"/>
    </source>
</evidence>
<sequence length="200" mass="22335">MFMHDVLDNGETVQFVVSGVTDEEWGEGEWSKKLDSDALHKAVGDWSDTPIKKSMIEAMLQNPELKTFAQWHHKEDAPTYAKGHVCVMGNTAYCTTPWQGSGAGQAFEDAMILETLLKEVRDATQLTAAFRAYDQARRPRTQRVIQSSQGTGLILCGRGPDIRLDVDKIRAALPQRWGFIHGQDQKKHKADALAALREVV</sequence>
<evidence type="ECO:0000256" key="3">
    <source>
        <dbReference type="ARBA" id="ARBA00023002"/>
    </source>
</evidence>